<dbReference type="PANTHER" id="PTHR13696:SF99">
    <property type="entry name" value="COBYRINIC ACID AC-DIAMIDE SYNTHASE"/>
    <property type="match status" value="1"/>
</dbReference>
<comment type="caution">
    <text evidence="2">The sequence shown here is derived from an EMBL/GenBank/DDBJ whole genome shotgun (WGS) entry which is preliminary data.</text>
</comment>
<dbReference type="RefSeq" id="WP_133286171.1">
    <property type="nucleotide sequence ID" value="NZ_BJJW01000021.1"/>
</dbReference>
<organism evidence="2 3">
    <name type="scientific">Leuconostoc citreum</name>
    <dbReference type="NCBI Taxonomy" id="33964"/>
    <lineage>
        <taxon>Bacteria</taxon>
        <taxon>Bacillati</taxon>
        <taxon>Bacillota</taxon>
        <taxon>Bacilli</taxon>
        <taxon>Lactobacillales</taxon>
        <taxon>Lactobacillaceae</taxon>
        <taxon>Leuconostoc</taxon>
    </lineage>
</organism>
<dbReference type="InterPro" id="IPR027417">
    <property type="entry name" value="P-loop_NTPase"/>
</dbReference>
<name>A0A5A5U3R1_LEUCI</name>
<accession>A0A5A5U3R1</accession>
<reference evidence="2 3" key="1">
    <citation type="submission" date="2019-04" db="EMBL/GenBank/DDBJ databases">
        <title>A pseudo-fructophilic Leuconostoc citreum strain F192-5 isolated from peel of satsuma mandarin: the first report for isolation and characterization of strain-dependent fructophilic-like characteristics.</title>
        <authorList>
            <person name="Maeno S."/>
            <person name="Tanizawa Y."/>
            <person name="Kajikawa A."/>
            <person name="Kanesaki Y."/>
            <person name="Kubota E."/>
            <person name="Arita M."/>
            <person name="Leon D."/>
            <person name="Endo A."/>
        </authorList>
    </citation>
    <scope>NUCLEOTIDE SEQUENCE [LARGE SCALE GENOMIC DNA]</scope>
    <source>
        <strain evidence="2 3">F192-5</strain>
    </source>
</reference>
<dbReference type="Proteomes" id="UP000323274">
    <property type="component" value="Unassembled WGS sequence"/>
</dbReference>
<dbReference type="Gene3D" id="3.40.50.300">
    <property type="entry name" value="P-loop containing nucleotide triphosphate hydrolases"/>
    <property type="match status" value="1"/>
</dbReference>
<evidence type="ECO:0000313" key="3">
    <source>
        <dbReference type="Proteomes" id="UP000323274"/>
    </source>
</evidence>
<feature type="domain" description="AAA" evidence="1">
    <location>
        <begin position="3"/>
        <end position="151"/>
    </location>
</feature>
<sequence length="261" mass="29433">MSKTITFSVPKGGAGKTTVTFNFAGLLNSLGYKVLLIDSDYQGSLSSTYNQFTNDQSLFNVFNGGDVLIRGISPLLSILPASPRLEELDGLLNSKNNKHFLMMMWLQDHVDLISDYDYILIDTHPGFNTVTQNMIAVSDYVVVPLMPTDYGFIQAKNQFDLHFESFKADAVDVRTRESLIEAKPIYIGTQVKHNTSISHEFVRMTKDMSDFVGYTVHREIYNYATTIGVPIMLADDTHKHDLKAEKEIAEVYGQLLERIKD</sequence>
<dbReference type="InterPro" id="IPR050678">
    <property type="entry name" value="DNA_Partitioning_ATPase"/>
</dbReference>
<dbReference type="CDD" id="cd02042">
    <property type="entry name" value="ParAB_family"/>
    <property type="match status" value="1"/>
</dbReference>
<dbReference type="Pfam" id="PF13614">
    <property type="entry name" value="AAA_31"/>
    <property type="match status" value="1"/>
</dbReference>
<gene>
    <name evidence="2" type="ORF">LCIT_19180</name>
</gene>
<dbReference type="EMBL" id="BJJW01000021">
    <property type="protein sequence ID" value="GDZ84676.1"/>
    <property type="molecule type" value="Genomic_DNA"/>
</dbReference>
<dbReference type="AlphaFoldDB" id="A0A5A5U3R1"/>
<proteinExistence type="predicted"/>
<dbReference type="PANTHER" id="PTHR13696">
    <property type="entry name" value="P-LOOP CONTAINING NUCLEOSIDE TRIPHOSPHATE HYDROLASE"/>
    <property type="match status" value="1"/>
</dbReference>
<evidence type="ECO:0000313" key="2">
    <source>
        <dbReference type="EMBL" id="GDZ84676.1"/>
    </source>
</evidence>
<dbReference type="InterPro" id="IPR025669">
    <property type="entry name" value="AAA_dom"/>
</dbReference>
<evidence type="ECO:0000259" key="1">
    <source>
        <dbReference type="Pfam" id="PF13614"/>
    </source>
</evidence>
<dbReference type="SUPFAM" id="SSF52540">
    <property type="entry name" value="P-loop containing nucleoside triphosphate hydrolases"/>
    <property type="match status" value="1"/>
</dbReference>
<protein>
    <submittedName>
        <fullName evidence="2">Peptide transporter</fullName>
    </submittedName>
</protein>